<comment type="similarity">
    <text evidence="1">Belongs to the bHLH protein family.</text>
</comment>
<accession>A0A2I0X3B3</accession>
<evidence type="ECO:0000256" key="1">
    <source>
        <dbReference type="ARBA" id="ARBA00005510"/>
    </source>
</evidence>
<evidence type="ECO:0000256" key="5">
    <source>
        <dbReference type="ARBA" id="ARBA00023242"/>
    </source>
</evidence>
<proteinExistence type="inferred from homology"/>
<feature type="compositionally biased region" description="Polar residues" evidence="6">
    <location>
        <begin position="305"/>
        <end position="318"/>
    </location>
</feature>
<name>A0A2I0X3B3_9ASPA</name>
<dbReference type="PANTHER" id="PTHR45844:SF2">
    <property type="entry name" value="TRANSCRIPTION FACTOR BHLH30"/>
    <property type="match status" value="1"/>
</dbReference>
<gene>
    <name evidence="8" type="primary">BHLH30</name>
    <name evidence="8" type="ORF">MA16_Dca005413</name>
</gene>
<dbReference type="PROSITE" id="PS50888">
    <property type="entry name" value="BHLH"/>
    <property type="match status" value="1"/>
</dbReference>
<dbReference type="SMART" id="SM00353">
    <property type="entry name" value="HLH"/>
    <property type="match status" value="1"/>
</dbReference>
<dbReference type="InterPro" id="IPR036638">
    <property type="entry name" value="HLH_DNA-bd_sf"/>
</dbReference>
<evidence type="ECO:0000256" key="4">
    <source>
        <dbReference type="ARBA" id="ARBA00023163"/>
    </source>
</evidence>
<keyword evidence="9" id="KW-1185">Reference proteome</keyword>
<dbReference type="InterPro" id="IPR011598">
    <property type="entry name" value="bHLH_dom"/>
</dbReference>
<dbReference type="OrthoDB" id="71302at2759"/>
<dbReference type="AlphaFoldDB" id="A0A2I0X3B3"/>
<feature type="domain" description="BHLH" evidence="7">
    <location>
        <begin position="138"/>
        <end position="187"/>
    </location>
</feature>
<dbReference type="InterPro" id="IPR045847">
    <property type="entry name" value="AIG1-like"/>
</dbReference>
<dbReference type="Pfam" id="PF00010">
    <property type="entry name" value="HLH"/>
    <property type="match status" value="1"/>
</dbReference>
<evidence type="ECO:0000256" key="6">
    <source>
        <dbReference type="SAM" id="MobiDB-lite"/>
    </source>
</evidence>
<dbReference type="CDD" id="cd04873">
    <property type="entry name" value="ACT_UUR-ACR-like"/>
    <property type="match status" value="1"/>
</dbReference>
<evidence type="ECO:0000259" key="7">
    <source>
        <dbReference type="PROSITE" id="PS50888"/>
    </source>
</evidence>
<dbReference type="GO" id="GO:0003700">
    <property type="term" value="F:DNA-binding transcription factor activity"/>
    <property type="evidence" value="ECO:0007669"/>
    <property type="project" value="InterPro"/>
</dbReference>
<keyword evidence="3" id="KW-0238">DNA-binding</keyword>
<dbReference type="Proteomes" id="UP000233837">
    <property type="component" value="Unassembled WGS sequence"/>
</dbReference>
<evidence type="ECO:0000313" key="9">
    <source>
        <dbReference type="Proteomes" id="UP000233837"/>
    </source>
</evidence>
<dbReference type="CDD" id="cd11455">
    <property type="entry name" value="bHLH_AtAIG1_like"/>
    <property type="match status" value="1"/>
</dbReference>
<reference evidence="8 9" key="1">
    <citation type="journal article" date="2016" name="Sci. Rep.">
        <title>The Dendrobium catenatum Lindl. genome sequence provides insights into polysaccharide synthase, floral development and adaptive evolution.</title>
        <authorList>
            <person name="Zhang G.Q."/>
            <person name="Xu Q."/>
            <person name="Bian C."/>
            <person name="Tsai W.C."/>
            <person name="Yeh C.M."/>
            <person name="Liu K.W."/>
            <person name="Yoshida K."/>
            <person name="Zhang L.S."/>
            <person name="Chang S.B."/>
            <person name="Chen F."/>
            <person name="Shi Y."/>
            <person name="Su Y.Y."/>
            <person name="Zhang Y.Q."/>
            <person name="Chen L.J."/>
            <person name="Yin Y."/>
            <person name="Lin M."/>
            <person name="Huang H."/>
            <person name="Deng H."/>
            <person name="Wang Z.W."/>
            <person name="Zhu S.L."/>
            <person name="Zhao X."/>
            <person name="Deng C."/>
            <person name="Niu S.C."/>
            <person name="Huang J."/>
            <person name="Wang M."/>
            <person name="Liu G.H."/>
            <person name="Yang H.J."/>
            <person name="Xiao X.J."/>
            <person name="Hsiao Y.Y."/>
            <person name="Wu W.L."/>
            <person name="Chen Y.Y."/>
            <person name="Mitsuda N."/>
            <person name="Ohme-Takagi M."/>
            <person name="Luo Y.B."/>
            <person name="Van de Peer Y."/>
            <person name="Liu Z.J."/>
        </authorList>
    </citation>
    <scope>NUCLEOTIDE SEQUENCE [LARGE SCALE GENOMIC DNA]</scope>
    <source>
        <tissue evidence="8">The whole plant</tissue>
    </source>
</reference>
<evidence type="ECO:0000256" key="2">
    <source>
        <dbReference type="ARBA" id="ARBA00023015"/>
    </source>
</evidence>
<keyword evidence="2" id="KW-0805">Transcription regulation</keyword>
<organism evidence="8 9">
    <name type="scientific">Dendrobium catenatum</name>
    <dbReference type="NCBI Taxonomy" id="906689"/>
    <lineage>
        <taxon>Eukaryota</taxon>
        <taxon>Viridiplantae</taxon>
        <taxon>Streptophyta</taxon>
        <taxon>Embryophyta</taxon>
        <taxon>Tracheophyta</taxon>
        <taxon>Spermatophyta</taxon>
        <taxon>Magnoliopsida</taxon>
        <taxon>Liliopsida</taxon>
        <taxon>Asparagales</taxon>
        <taxon>Orchidaceae</taxon>
        <taxon>Epidendroideae</taxon>
        <taxon>Malaxideae</taxon>
        <taxon>Dendrobiinae</taxon>
        <taxon>Dendrobium</taxon>
    </lineage>
</organism>
<dbReference type="GO" id="GO:0003677">
    <property type="term" value="F:DNA binding"/>
    <property type="evidence" value="ECO:0007669"/>
    <property type="project" value="UniProtKB-KW"/>
</dbReference>
<dbReference type="Gene3D" id="4.10.280.10">
    <property type="entry name" value="Helix-loop-helix DNA-binding domain"/>
    <property type="match status" value="1"/>
</dbReference>
<dbReference type="PANTHER" id="PTHR45844">
    <property type="entry name" value="TRANSCRIPTION FACTOR BHLH30"/>
    <property type="match status" value="1"/>
</dbReference>
<dbReference type="EMBL" id="KZ502191">
    <property type="protein sequence ID" value="PKU82408.1"/>
    <property type="molecule type" value="Genomic_DNA"/>
</dbReference>
<dbReference type="GO" id="GO:0046983">
    <property type="term" value="F:protein dimerization activity"/>
    <property type="evidence" value="ECO:0007669"/>
    <property type="project" value="InterPro"/>
</dbReference>
<sequence>MENDVGDMHPSSSSQLDSVIRYSTFRMDQESHDGSGDSLFPPILPWQDNRSFFPSSVLPPLPPPAAFYGDFCSRRLTFAYDPIGLAASDPIGLAGLYMSGPSDALLLGGGGVSTAFGGLHAELGKMTAQEIMDAKALAASKSHSEAERRRRERINAHLAKLRSLLPSTTKTDKASLLAEVIQHVKELKRQTSEIAEESPLPTENDELTVDATSDEEGRLIVTASLCCEDRTDLLPELIKALKALHLRTIKAEITTLGGRFKNVLVITADDYIDSTDQQQYSVESIQDALKAVMERTVAADEPAAGSSSKRQRTANLSSILEPRSI</sequence>
<evidence type="ECO:0000313" key="8">
    <source>
        <dbReference type="EMBL" id="PKU82408.1"/>
    </source>
</evidence>
<evidence type="ECO:0000256" key="3">
    <source>
        <dbReference type="ARBA" id="ARBA00023125"/>
    </source>
</evidence>
<reference evidence="8 9" key="2">
    <citation type="journal article" date="2017" name="Nature">
        <title>The Apostasia genome and the evolution of orchids.</title>
        <authorList>
            <person name="Zhang G.Q."/>
            <person name="Liu K.W."/>
            <person name="Li Z."/>
            <person name="Lohaus R."/>
            <person name="Hsiao Y.Y."/>
            <person name="Niu S.C."/>
            <person name="Wang J.Y."/>
            <person name="Lin Y.C."/>
            <person name="Xu Q."/>
            <person name="Chen L.J."/>
            <person name="Yoshida K."/>
            <person name="Fujiwara S."/>
            <person name="Wang Z.W."/>
            <person name="Zhang Y.Q."/>
            <person name="Mitsuda N."/>
            <person name="Wang M."/>
            <person name="Liu G.H."/>
            <person name="Pecoraro L."/>
            <person name="Huang H.X."/>
            <person name="Xiao X.J."/>
            <person name="Lin M."/>
            <person name="Wu X.Y."/>
            <person name="Wu W.L."/>
            <person name="Chen Y.Y."/>
            <person name="Chang S.B."/>
            <person name="Sakamoto S."/>
            <person name="Ohme-Takagi M."/>
            <person name="Yagi M."/>
            <person name="Zeng S.J."/>
            <person name="Shen C.Y."/>
            <person name="Yeh C.M."/>
            <person name="Luo Y.B."/>
            <person name="Tsai W.C."/>
            <person name="Van de Peer Y."/>
            <person name="Liu Z.J."/>
        </authorList>
    </citation>
    <scope>NUCLEOTIDE SEQUENCE [LARGE SCALE GENOMIC DNA]</scope>
    <source>
        <tissue evidence="8">The whole plant</tissue>
    </source>
</reference>
<dbReference type="SUPFAM" id="SSF47459">
    <property type="entry name" value="HLH, helix-loop-helix DNA-binding domain"/>
    <property type="match status" value="1"/>
</dbReference>
<feature type="region of interest" description="Disordered" evidence="6">
    <location>
        <begin position="300"/>
        <end position="325"/>
    </location>
</feature>
<dbReference type="FunFam" id="4.10.280.10:FF:000070">
    <property type="entry name" value="transcription factor bHLH30"/>
    <property type="match status" value="1"/>
</dbReference>
<keyword evidence="5" id="KW-0539">Nucleus</keyword>
<protein>
    <submittedName>
        <fullName evidence="8">Transcription factor bHLH30</fullName>
    </submittedName>
</protein>
<dbReference type="STRING" id="906689.A0A2I0X3B3"/>
<keyword evidence="4" id="KW-0804">Transcription</keyword>